<keyword evidence="8 9" id="KW-0472">Membrane</keyword>
<organism evidence="12 13">
    <name type="scientific">[Candida] arabinofermentans NRRL YB-2248</name>
    <dbReference type="NCBI Taxonomy" id="983967"/>
    <lineage>
        <taxon>Eukaryota</taxon>
        <taxon>Fungi</taxon>
        <taxon>Dikarya</taxon>
        <taxon>Ascomycota</taxon>
        <taxon>Saccharomycotina</taxon>
        <taxon>Pichiomycetes</taxon>
        <taxon>Pichiales</taxon>
        <taxon>Pichiaceae</taxon>
        <taxon>Ogataea</taxon>
        <taxon>Ogataea/Candida clade</taxon>
    </lineage>
</organism>
<feature type="transmembrane region" description="Helical" evidence="9">
    <location>
        <begin position="297"/>
        <end position="317"/>
    </location>
</feature>
<proteinExistence type="predicted"/>
<comment type="subcellular location">
    <subcellularLocation>
        <location evidence="1">Membrane</location>
        <topology evidence="1">Multi-pass membrane protein</topology>
    </subcellularLocation>
</comment>
<keyword evidence="7" id="KW-0406">Ion transport</keyword>
<accession>A0A1E4SSS0</accession>
<evidence type="ECO:0000259" key="11">
    <source>
        <dbReference type="Pfam" id="PF22776"/>
    </source>
</evidence>
<name>A0A1E4SSS0_9ASCO</name>
<dbReference type="Proteomes" id="UP000094801">
    <property type="component" value="Unassembled WGS sequence"/>
</dbReference>
<evidence type="ECO:0000259" key="10">
    <source>
        <dbReference type="Pfam" id="PF02705"/>
    </source>
</evidence>
<keyword evidence="6 9" id="KW-1133">Transmembrane helix</keyword>
<feature type="transmembrane region" description="Helical" evidence="9">
    <location>
        <begin position="48"/>
        <end position="73"/>
    </location>
</feature>
<feature type="transmembrane region" description="Helical" evidence="9">
    <location>
        <begin position="219"/>
        <end position="240"/>
    </location>
</feature>
<evidence type="ECO:0000313" key="13">
    <source>
        <dbReference type="Proteomes" id="UP000094801"/>
    </source>
</evidence>
<dbReference type="Pfam" id="PF22776">
    <property type="entry name" value="K_trans_C"/>
    <property type="match status" value="1"/>
</dbReference>
<evidence type="ECO:0000256" key="2">
    <source>
        <dbReference type="ARBA" id="ARBA00022448"/>
    </source>
</evidence>
<evidence type="ECO:0000256" key="8">
    <source>
        <dbReference type="ARBA" id="ARBA00023136"/>
    </source>
</evidence>
<evidence type="ECO:0000256" key="9">
    <source>
        <dbReference type="SAM" id="Phobius"/>
    </source>
</evidence>
<dbReference type="PANTHER" id="PTHR30540">
    <property type="entry name" value="OSMOTIC STRESS POTASSIUM TRANSPORTER"/>
    <property type="match status" value="1"/>
</dbReference>
<dbReference type="InterPro" id="IPR053952">
    <property type="entry name" value="K_trans_C"/>
</dbReference>
<evidence type="ECO:0000313" key="12">
    <source>
        <dbReference type="EMBL" id="ODV82560.1"/>
    </source>
</evidence>
<keyword evidence="2" id="KW-0813">Transport</keyword>
<keyword evidence="5" id="KW-0630">Potassium</keyword>
<dbReference type="PANTHER" id="PTHR30540:SF83">
    <property type="entry name" value="K+ POTASSIUM TRANSPORTER"/>
    <property type="match status" value="1"/>
</dbReference>
<feature type="domain" description="K+ potassium transporter integral membrane" evidence="10">
    <location>
        <begin position="15"/>
        <end position="512"/>
    </location>
</feature>
<feature type="transmembrane region" description="Helical" evidence="9">
    <location>
        <begin position="391"/>
        <end position="411"/>
    </location>
</feature>
<feature type="domain" description="K+ potassium transporter C-terminal" evidence="11">
    <location>
        <begin position="606"/>
        <end position="679"/>
    </location>
</feature>
<feature type="transmembrane region" description="Helical" evidence="9">
    <location>
        <begin position="148"/>
        <end position="165"/>
    </location>
</feature>
<dbReference type="STRING" id="983967.A0A1E4SSS0"/>
<evidence type="ECO:0000256" key="4">
    <source>
        <dbReference type="ARBA" id="ARBA00022692"/>
    </source>
</evidence>
<feature type="transmembrane region" description="Helical" evidence="9">
    <location>
        <begin position="337"/>
        <end position="370"/>
    </location>
</feature>
<evidence type="ECO:0008006" key="14">
    <source>
        <dbReference type="Google" id="ProtNLM"/>
    </source>
</evidence>
<sequence length="819" mass="90861">MAKKNNKILSTLILCYGSLGAIYGDIGTSPLYVFSTIFKTSPTKMETYGAASCIFWVFTIIVIMKYALIVLVFGPNNNEGGQVAIYSKIARTLKFGPVGVKIPGGKGTIERTHDNDDDDLLTLTRTNTNMSNISSASGRNVSTILKAFLSKFTLGLCFLGCSLVFSDGLLTPTTSVLSAVAGIEVAVPSFGDKVMPVSCAILIVLFISQRFGSGKLTVLFSPIILVWFGILFVNGVISIVKYHPQIFKCMNPYYAVEFLHNGKKIDELAGVMLCVTGCEAMFADISHFGALPIQITLCGIVYPCLMIAYFGQAAYLVEHPDSISNVFYLSIPGGSSTGYFWFVFVFATLATIIASQALILGVFCILKQLIILDCFPRLKMVHTSEKHAGRIFIPVANNVLMVLVVCTTVGFKNSNNVTAAYGLGISVDFIVTTTLIAICLCYVYRMKVIIPIVFFLFFGALDMCLVIAGLKKVPHGAWFSIAVAFLSCSFISFWHWGRTLKVNHDLLNKKTVGEMFVETREFREPVIIDLMNRPKKSEIEEADLSTNLDIAEVNQEDEVASINSEESSPSSVEFVNIRYFGVSKQITRINQVGLMYSSSSTSLANRNFIPELFGHLLNSFGTVPKIFIFIETRVSTHPYIIDPSDTISLQRVDSIPGLYRCIIRSGFMKQTKLTKLLLRELLSSIPETSDLLETFDVDDVLDTLNHFTIPIVHLFEKELVVAKGYPKRNYGSANQVDSDDDDALDEDYEEEHGRFQIYTDYAMLPLRYVRRFLINNVFAPLNGISNNDTMDYLLPESLCSGISDNRNLEVLYLGNRIPL</sequence>
<feature type="transmembrane region" description="Helical" evidence="9">
    <location>
        <begin position="448"/>
        <end position="470"/>
    </location>
</feature>
<gene>
    <name evidence="12" type="ORF">CANARDRAFT_126041</name>
</gene>
<evidence type="ECO:0000256" key="7">
    <source>
        <dbReference type="ARBA" id="ARBA00023065"/>
    </source>
</evidence>
<dbReference type="AlphaFoldDB" id="A0A1E4SSS0"/>
<dbReference type="Pfam" id="PF02705">
    <property type="entry name" value="K_trans"/>
    <property type="match status" value="1"/>
</dbReference>
<keyword evidence="4 9" id="KW-0812">Transmembrane</keyword>
<dbReference type="NCBIfam" id="TIGR00794">
    <property type="entry name" value="kup"/>
    <property type="match status" value="1"/>
</dbReference>
<evidence type="ECO:0000256" key="5">
    <source>
        <dbReference type="ARBA" id="ARBA00022958"/>
    </source>
</evidence>
<evidence type="ECO:0000256" key="3">
    <source>
        <dbReference type="ARBA" id="ARBA00022538"/>
    </source>
</evidence>
<keyword evidence="3" id="KW-0633">Potassium transport</keyword>
<reference evidence="13" key="1">
    <citation type="submission" date="2016-04" db="EMBL/GenBank/DDBJ databases">
        <title>Comparative genomics of biotechnologically important yeasts.</title>
        <authorList>
            <consortium name="DOE Joint Genome Institute"/>
            <person name="Riley R."/>
            <person name="Haridas S."/>
            <person name="Wolfe K.H."/>
            <person name="Lopes M.R."/>
            <person name="Hittinger C.T."/>
            <person name="Goker M."/>
            <person name="Salamov A."/>
            <person name="Wisecaver J."/>
            <person name="Long T.M."/>
            <person name="Aerts A.L."/>
            <person name="Barry K."/>
            <person name="Choi C."/>
            <person name="Clum A."/>
            <person name="Coughlan A.Y."/>
            <person name="Deshpande S."/>
            <person name="Douglass A.P."/>
            <person name="Hanson S.J."/>
            <person name="Klenk H.-P."/>
            <person name="Labutti K."/>
            <person name="Lapidus A."/>
            <person name="Lindquist E."/>
            <person name="Lipzen A."/>
            <person name="Meier-Kolthoff J.P."/>
            <person name="Ohm R.A."/>
            <person name="Otillar R.P."/>
            <person name="Pangilinan J."/>
            <person name="Peng Y."/>
            <person name="Rokas A."/>
            <person name="Rosa C.A."/>
            <person name="Scheuner C."/>
            <person name="Sibirny A.A."/>
            <person name="Slot J.C."/>
            <person name="Stielow J.B."/>
            <person name="Sun H."/>
            <person name="Kurtzman C.P."/>
            <person name="Blackwell M."/>
            <person name="Grigoriev I.V."/>
            <person name="Jeffries T.W."/>
        </authorList>
    </citation>
    <scope>NUCLEOTIDE SEQUENCE [LARGE SCALE GENOMIC DNA]</scope>
    <source>
        <strain evidence="13">NRRL YB-2248</strain>
    </source>
</reference>
<feature type="transmembrane region" description="Helical" evidence="9">
    <location>
        <begin position="423"/>
        <end position="443"/>
    </location>
</feature>
<dbReference type="InterPro" id="IPR003855">
    <property type="entry name" value="K+_transporter"/>
</dbReference>
<dbReference type="GO" id="GO:0016020">
    <property type="term" value="C:membrane"/>
    <property type="evidence" value="ECO:0007669"/>
    <property type="project" value="UniProtKB-SubCell"/>
</dbReference>
<evidence type="ECO:0000256" key="1">
    <source>
        <dbReference type="ARBA" id="ARBA00004141"/>
    </source>
</evidence>
<dbReference type="GO" id="GO:0015079">
    <property type="term" value="F:potassium ion transmembrane transporter activity"/>
    <property type="evidence" value="ECO:0007669"/>
    <property type="project" value="InterPro"/>
</dbReference>
<keyword evidence="13" id="KW-1185">Reference proteome</keyword>
<dbReference type="EMBL" id="KV453881">
    <property type="protein sequence ID" value="ODV82560.1"/>
    <property type="molecule type" value="Genomic_DNA"/>
</dbReference>
<dbReference type="InterPro" id="IPR053951">
    <property type="entry name" value="K_trans_N"/>
</dbReference>
<protein>
    <recommendedName>
        <fullName evidence="14">Potassium transporter</fullName>
    </recommendedName>
</protein>
<feature type="transmembrane region" description="Helical" evidence="9">
    <location>
        <begin position="476"/>
        <end position="496"/>
    </location>
</feature>
<dbReference type="OrthoDB" id="504708at2759"/>
<evidence type="ECO:0000256" key="6">
    <source>
        <dbReference type="ARBA" id="ARBA00022989"/>
    </source>
</evidence>